<reference evidence="1 2" key="1">
    <citation type="submission" date="2018-08" db="EMBL/GenBank/DDBJ databases">
        <title>Whole Genome Sequence of the Moderate Halophilic Marine Bacterium Marinobacter litoralis Sw-45.</title>
        <authorList>
            <person name="Musa H."/>
        </authorList>
    </citation>
    <scope>NUCLEOTIDE SEQUENCE [LARGE SCALE GENOMIC DNA]</scope>
    <source>
        <strain evidence="1 2">Sw-45</strain>
    </source>
</reference>
<dbReference type="OrthoDB" id="6794112at2"/>
<sequence>MKVNEEEKNIWLSWEHQRRNRSLSKCLGFELFELVSDKGMLARYCELAIKTTVLLLRVKPDNVVCQNPSIVLVTLCIILRAFLKYTLIIDCHNSGLYPKEGAYRILNYVFIKVNAIADIVIVSNENLKEKFKSYFEVILVIPDPLPDRDSYYTAGSRHIIDANHWNLDGDVKFLFICSWAQDEPYNEVIEAFADHRLSGVSCYITGSPGHSLKGTRIPKNISLTGFISDEDYFDLLCKCDAVLVLTNRDDCLTCGAYEALAVGKTGILSDSEMMRSTFGEGYLYSKPEKDDILNNVLLLADNIEFFYAGVRASKSGFNDKLLKSLQKFKDAVFRARGKSHEIQ</sequence>
<dbReference type="Gene3D" id="3.40.50.2000">
    <property type="entry name" value="Glycogen Phosphorylase B"/>
    <property type="match status" value="1"/>
</dbReference>
<evidence type="ECO:0008006" key="3">
    <source>
        <dbReference type="Google" id="ProtNLM"/>
    </source>
</evidence>
<protein>
    <recommendedName>
        <fullName evidence="3">Glycosyl transferases group 1</fullName>
    </recommendedName>
</protein>
<dbReference type="EMBL" id="QMDL01000001">
    <property type="protein sequence ID" value="RMJ06130.1"/>
    <property type="molecule type" value="Genomic_DNA"/>
</dbReference>
<proteinExistence type="predicted"/>
<name>A0A3M2RLA4_9GAMM</name>
<dbReference type="SUPFAM" id="SSF53756">
    <property type="entry name" value="UDP-Glycosyltransferase/glycogen phosphorylase"/>
    <property type="match status" value="1"/>
</dbReference>
<keyword evidence="2" id="KW-1185">Reference proteome</keyword>
<organism evidence="1 2">
    <name type="scientific">Marinobacter litoralis</name>
    <dbReference type="NCBI Taxonomy" id="187981"/>
    <lineage>
        <taxon>Bacteria</taxon>
        <taxon>Pseudomonadati</taxon>
        <taxon>Pseudomonadota</taxon>
        <taxon>Gammaproteobacteria</taxon>
        <taxon>Pseudomonadales</taxon>
        <taxon>Marinobacteraceae</taxon>
        <taxon>Marinobacter</taxon>
    </lineage>
</organism>
<evidence type="ECO:0000313" key="2">
    <source>
        <dbReference type="Proteomes" id="UP000265903"/>
    </source>
</evidence>
<dbReference type="Proteomes" id="UP000265903">
    <property type="component" value="Unassembled WGS sequence"/>
</dbReference>
<gene>
    <name evidence="1" type="ORF">DOQ08_00815</name>
</gene>
<accession>A0A3M2RLA4</accession>
<dbReference type="RefSeq" id="WP_114333595.1">
    <property type="nucleotide sequence ID" value="NZ_QMDL01000001.1"/>
</dbReference>
<evidence type="ECO:0000313" key="1">
    <source>
        <dbReference type="EMBL" id="RMJ06130.1"/>
    </source>
</evidence>
<comment type="caution">
    <text evidence="1">The sequence shown here is derived from an EMBL/GenBank/DDBJ whole genome shotgun (WGS) entry which is preliminary data.</text>
</comment>
<dbReference type="AlphaFoldDB" id="A0A3M2RLA4"/>